<dbReference type="EMBL" id="LXQA011039215">
    <property type="protein sequence ID" value="MCI82264.1"/>
    <property type="molecule type" value="Genomic_DNA"/>
</dbReference>
<accession>A0A392V1T7</accession>
<dbReference type="AlphaFoldDB" id="A0A392V1T7"/>
<feature type="region of interest" description="Disordered" evidence="1">
    <location>
        <begin position="1"/>
        <end position="74"/>
    </location>
</feature>
<feature type="non-terminal residue" evidence="2">
    <location>
        <position position="1"/>
    </location>
</feature>
<evidence type="ECO:0000313" key="3">
    <source>
        <dbReference type="Proteomes" id="UP000265520"/>
    </source>
</evidence>
<name>A0A392V1T7_9FABA</name>
<protein>
    <submittedName>
        <fullName evidence="2">Uncharacterized protein</fullName>
    </submittedName>
</protein>
<feature type="non-terminal residue" evidence="2">
    <location>
        <position position="74"/>
    </location>
</feature>
<feature type="compositionally biased region" description="Basic and acidic residues" evidence="1">
    <location>
        <begin position="9"/>
        <end position="22"/>
    </location>
</feature>
<dbReference type="Proteomes" id="UP000265520">
    <property type="component" value="Unassembled WGS sequence"/>
</dbReference>
<organism evidence="2 3">
    <name type="scientific">Trifolium medium</name>
    <dbReference type="NCBI Taxonomy" id="97028"/>
    <lineage>
        <taxon>Eukaryota</taxon>
        <taxon>Viridiplantae</taxon>
        <taxon>Streptophyta</taxon>
        <taxon>Embryophyta</taxon>
        <taxon>Tracheophyta</taxon>
        <taxon>Spermatophyta</taxon>
        <taxon>Magnoliopsida</taxon>
        <taxon>eudicotyledons</taxon>
        <taxon>Gunneridae</taxon>
        <taxon>Pentapetalae</taxon>
        <taxon>rosids</taxon>
        <taxon>fabids</taxon>
        <taxon>Fabales</taxon>
        <taxon>Fabaceae</taxon>
        <taxon>Papilionoideae</taxon>
        <taxon>50 kb inversion clade</taxon>
        <taxon>NPAAA clade</taxon>
        <taxon>Hologalegina</taxon>
        <taxon>IRL clade</taxon>
        <taxon>Trifolieae</taxon>
        <taxon>Trifolium</taxon>
    </lineage>
</organism>
<evidence type="ECO:0000256" key="1">
    <source>
        <dbReference type="SAM" id="MobiDB-lite"/>
    </source>
</evidence>
<evidence type="ECO:0000313" key="2">
    <source>
        <dbReference type="EMBL" id="MCI82264.1"/>
    </source>
</evidence>
<keyword evidence="3" id="KW-1185">Reference proteome</keyword>
<reference evidence="2 3" key="1">
    <citation type="journal article" date="2018" name="Front. Plant Sci.">
        <title>Red Clover (Trifolium pratense) and Zigzag Clover (T. medium) - A Picture of Genomic Similarities and Differences.</title>
        <authorList>
            <person name="Dluhosova J."/>
            <person name="Istvanek J."/>
            <person name="Nedelnik J."/>
            <person name="Repkova J."/>
        </authorList>
    </citation>
    <scope>NUCLEOTIDE SEQUENCE [LARGE SCALE GENOMIC DNA]</scope>
    <source>
        <strain evidence="3">cv. 10/8</strain>
        <tissue evidence="2">Leaf</tissue>
    </source>
</reference>
<proteinExistence type="predicted"/>
<sequence>TRNQHKQRAKEARSPPKERQPPLKDIAGIISDVHISGMNGDVTRPTPPPQTRQRAITFKRQQTRKLNNGRGGEG</sequence>
<comment type="caution">
    <text evidence="2">The sequence shown here is derived from an EMBL/GenBank/DDBJ whole genome shotgun (WGS) entry which is preliminary data.</text>
</comment>